<name>A0A242SXF8_ACIPI</name>
<dbReference type="Proteomes" id="UP000294065">
    <property type="component" value="Unassembled WGS sequence"/>
</dbReference>
<evidence type="ECO:0000313" key="4">
    <source>
        <dbReference type="EMBL" id="QIT18510.1"/>
    </source>
</evidence>
<keyword evidence="1" id="KW-0812">Transmembrane</keyword>
<evidence type="ECO:0000313" key="3">
    <source>
        <dbReference type="EMBL" id="MBK1445136.1"/>
    </source>
</evidence>
<reference evidence="6 9" key="2">
    <citation type="submission" date="2019-02" db="EMBL/GenBank/DDBJ databases">
        <title>The Batch Genome Submission of Acinetobacter spp. strains.</title>
        <authorList>
            <person name="Qin J."/>
            <person name="Hu Y."/>
            <person name="Ye H."/>
            <person name="Wei L."/>
            <person name="Feng Y."/>
            <person name="Zong Z."/>
        </authorList>
    </citation>
    <scope>NUCLEOTIDE SEQUENCE [LARGE SCALE GENOMIC DNA]</scope>
    <source>
        <strain evidence="6 9">WCHAP100012</strain>
    </source>
</reference>
<evidence type="ECO:0000313" key="12">
    <source>
        <dbReference type="Proteomes" id="UP000660083"/>
    </source>
</evidence>
<dbReference type="EMBL" id="JAEFCT010000009">
    <property type="protein sequence ID" value="MBK1445136.1"/>
    <property type="molecule type" value="Genomic_DNA"/>
</dbReference>
<evidence type="ECO:0000313" key="9">
    <source>
        <dbReference type="Proteomes" id="UP000294065"/>
    </source>
</evidence>
<dbReference type="Proteomes" id="UP000660083">
    <property type="component" value="Unassembled WGS sequence"/>
</dbReference>
<reference evidence="4 10" key="4">
    <citation type="submission" date="2020-03" db="EMBL/GenBank/DDBJ databases">
        <authorList>
            <person name="Zhang L."/>
            <person name="Han X."/>
            <person name="Chen Y."/>
            <person name="Yu Y."/>
        </authorList>
    </citation>
    <scope>NUCLEOTIDE SEQUENCE [LARGE SCALE GENOMIC DNA]</scope>
    <source>
        <strain evidence="4 10">A1254</strain>
    </source>
</reference>
<dbReference type="EMBL" id="CP049806">
    <property type="protein sequence ID" value="QIT18510.1"/>
    <property type="molecule type" value="Genomic_DNA"/>
</dbReference>
<accession>K9CP39</accession>
<reference evidence="5 8" key="1">
    <citation type="submission" date="2018-10" db="EMBL/GenBank/DDBJ databases">
        <title>GWAS and RNA-Seq identify cryptic mechanisms of antimicrobial resistance in Acinetobacter baumannii.</title>
        <authorList>
            <person name="Sahl J.W."/>
        </authorList>
    </citation>
    <scope>NUCLEOTIDE SEQUENCE [LARGE SCALE GENOMIC DNA]</scope>
    <source>
        <strain evidence="5 8">TG41884</strain>
    </source>
</reference>
<evidence type="ECO:0000256" key="1">
    <source>
        <dbReference type="SAM" id="Phobius"/>
    </source>
</evidence>
<gene>
    <name evidence="5" type="ORF">EA752_12120</name>
    <name evidence="6" type="ORF">EXD98_15935</name>
    <name evidence="4" type="ORF">G8E09_12730</name>
    <name evidence="3" type="ORF">JDA50_11950</name>
    <name evidence="7" type="ORF">MWH18_13760</name>
    <name evidence="2" type="ORF">WP2W18E11_24340</name>
</gene>
<dbReference type="Proteomes" id="UP000515758">
    <property type="component" value="Chromosome"/>
</dbReference>
<feature type="transmembrane region" description="Helical" evidence="1">
    <location>
        <begin position="12"/>
        <end position="32"/>
    </location>
</feature>
<reference evidence="3" key="5">
    <citation type="submission" date="2020-12" db="EMBL/GenBank/DDBJ databases">
        <authorList>
            <person name="Chopjitt P."/>
        </authorList>
    </citation>
    <scope>NUCLEOTIDE SEQUENCE</scope>
    <source>
        <strain evidence="3">AP1</strain>
    </source>
</reference>
<proteinExistence type="predicted"/>
<dbReference type="EMBL" id="SGTH01000007">
    <property type="protein sequence ID" value="RZH26664.1"/>
    <property type="molecule type" value="Genomic_DNA"/>
</dbReference>
<sequence length="38" mass="4495">MNILKKKNKASFVFFIITLYSFIGFGLGFVIWEYFLKA</sequence>
<evidence type="ECO:0000313" key="11">
    <source>
        <dbReference type="Proteomes" id="UP000515758"/>
    </source>
</evidence>
<dbReference type="Proteomes" id="UP000501692">
    <property type="component" value="Chromosome"/>
</dbReference>
<keyword evidence="1" id="KW-0472">Membrane</keyword>
<dbReference type="EMBL" id="AP021936">
    <property type="protein sequence ID" value="BBQ49436.1"/>
    <property type="molecule type" value="Genomic_DNA"/>
</dbReference>
<reference evidence="2 11" key="3">
    <citation type="submission" date="2019-12" db="EMBL/GenBank/DDBJ databases">
        <title>complete genome sequences of Acinetobacter pittii str. WP2-W18-ESBL-11 isolated from wastewater treatment plant effluent.</title>
        <authorList>
            <person name="Sekizuka T."/>
            <person name="Itokawa K."/>
            <person name="Yatsu K."/>
            <person name="Inamine Y."/>
            <person name="Kuroda M."/>
        </authorList>
    </citation>
    <scope>NUCLEOTIDE SEQUENCE [LARGE SCALE GENOMIC DNA]</scope>
    <source>
        <strain evidence="2 11">WP2-W18-ESBL-11</strain>
    </source>
</reference>
<dbReference type="Proteomes" id="UP000271320">
    <property type="component" value="Unassembled WGS sequence"/>
</dbReference>
<evidence type="ECO:0000313" key="6">
    <source>
        <dbReference type="EMBL" id="RZH26664.1"/>
    </source>
</evidence>
<evidence type="ECO:0000313" key="2">
    <source>
        <dbReference type="EMBL" id="BBQ49436.1"/>
    </source>
</evidence>
<reference evidence="7" key="6">
    <citation type="submission" date="2022-04" db="EMBL/GenBank/DDBJ databases">
        <title>Emergence of ST220 Acinetobacter pittii strain in bloodstream infection, which co-producing chromosomal NDM-1 and OXA-820 carbapenemases.</title>
        <authorList>
            <person name="Tian C."/>
            <person name="Xing M."/>
            <person name="Fu L."/>
            <person name="Xia D."/>
        </authorList>
    </citation>
    <scope>NUCLEOTIDE SEQUENCE</scope>
    <source>
        <strain evidence="7">TCM</strain>
    </source>
</reference>
<dbReference type="EMBL" id="RFEW01000008">
    <property type="protein sequence ID" value="RSO59074.1"/>
    <property type="molecule type" value="Genomic_DNA"/>
</dbReference>
<dbReference type="AlphaFoldDB" id="A0A242SXF8"/>
<accession>A0A242SXF8</accession>
<dbReference type="Proteomes" id="UP001055514">
    <property type="component" value="Chromosome"/>
</dbReference>
<organism evidence="3 12">
    <name type="scientific">Acinetobacter pittii</name>
    <name type="common">Acinetobacter genomosp. 3</name>
    <dbReference type="NCBI Taxonomy" id="48296"/>
    <lineage>
        <taxon>Bacteria</taxon>
        <taxon>Pseudomonadati</taxon>
        <taxon>Pseudomonadota</taxon>
        <taxon>Gammaproteobacteria</taxon>
        <taxon>Moraxellales</taxon>
        <taxon>Moraxellaceae</taxon>
        <taxon>Acinetobacter</taxon>
        <taxon>Acinetobacter calcoaceticus/baumannii complex</taxon>
    </lineage>
</organism>
<keyword evidence="1" id="KW-1133">Transmembrane helix</keyword>
<dbReference type="RefSeq" id="WP_002117441.1">
    <property type="nucleotide sequence ID" value="NZ_AMST01000054.1"/>
</dbReference>
<evidence type="ECO:0000313" key="7">
    <source>
        <dbReference type="EMBL" id="USU93415.1"/>
    </source>
</evidence>
<dbReference type="EMBL" id="CP095407">
    <property type="protein sequence ID" value="USU93415.1"/>
    <property type="molecule type" value="Genomic_DNA"/>
</dbReference>
<evidence type="ECO:0000313" key="8">
    <source>
        <dbReference type="Proteomes" id="UP000271320"/>
    </source>
</evidence>
<evidence type="ECO:0000313" key="10">
    <source>
        <dbReference type="Proteomes" id="UP000501692"/>
    </source>
</evidence>
<protein>
    <submittedName>
        <fullName evidence="3">Uncharacterized protein</fullName>
    </submittedName>
</protein>
<evidence type="ECO:0000313" key="5">
    <source>
        <dbReference type="EMBL" id="RSO59074.1"/>
    </source>
</evidence>